<dbReference type="EMBL" id="MEUV01000008">
    <property type="protein sequence ID" value="OGC46296.1"/>
    <property type="molecule type" value="Genomic_DNA"/>
</dbReference>
<comment type="caution">
    <text evidence="1">The sequence shown here is derived from an EMBL/GenBank/DDBJ whole genome shotgun (WGS) entry which is preliminary data.</text>
</comment>
<evidence type="ECO:0000313" key="2">
    <source>
        <dbReference type="Proteomes" id="UP000178615"/>
    </source>
</evidence>
<protein>
    <submittedName>
        <fullName evidence="1">Uncharacterized protein</fullName>
    </submittedName>
</protein>
<dbReference type="AlphaFoldDB" id="A0A1F4UN13"/>
<proteinExistence type="predicted"/>
<sequence>MSFYIPTIKKMYFVSDILIERIMPVEGQINVQPHSLVDPSTNLATCKISYEVINLGQKFIPSKKNITSFNQGDLVGKVHKNKFIAPFKGSLYQLENNYYFKSEEKDNWLLAGVWGEVLETSHNRSVLLKTQGMNIHVPICTPKIKSGELIVFPNPEKNLVLKYLENYVKTSIGKIIYVGNKITIDIVKKAAELKIDVILGGSADLEVYTFAKANDIGLGLFSIIGNANTPNNIFNFINEITNRYVFFYGDRGVLQIPMPAVKPEIKVKKVSNATKSSNLINQPFLKFVKKGLEVQIFEYDHFGKIGVVDRVGKSGILVRLYDGDEIVSVLPPNLVACE</sequence>
<gene>
    <name evidence="1" type="ORF">A2V49_00325</name>
</gene>
<accession>A0A1F4UN13</accession>
<evidence type="ECO:0000313" key="1">
    <source>
        <dbReference type="EMBL" id="OGC46296.1"/>
    </source>
</evidence>
<reference evidence="1 2" key="1">
    <citation type="journal article" date="2016" name="Nat. Commun.">
        <title>Thousands of microbial genomes shed light on interconnected biogeochemical processes in an aquifer system.</title>
        <authorList>
            <person name="Anantharaman K."/>
            <person name="Brown C.T."/>
            <person name="Hug L.A."/>
            <person name="Sharon I."/>
            <person name="Castelle C.J."/>
            <person name="Probst A.J."/>
            <person name="Thomas B.C."/>
            <person name="Singh A."/>
            <person name="Wilkins M.J."/>
            <person name="Karaoz U."/>
            <person name="Brodie E.L."/>
            <person name="Williams K.H."/>
            <person name="Hubbard S.S."/>
            <person name="Banfield J.F."/>
        </authorList>
    </citation>
    <scope>NUCLEOTIDE SEQUENCE [LARGE SCALE GENOMIC DNA]</scope>
</reference>
<dbReference type="Proteomes" id="UP000178615">
    <property type="component" value="Unassembled WGS sequence"/>
</dbReference>
<organism evidence="1 2">
    <name type="scientific">candidate division WWE3 bacterium RBG_19FT_COMBO_34_6</name>
    <dbReference type="NCBI Taxonomy" id="1802612"/>
    <lineage>
        <taxon>Bacteria</taxon>
        <taxon>Katanobacteria</taxon>
    </lineage>
</organism>
<name>A0A1F4UN13_UNCKA</name>